<reference evidence="2 3" key="1">
    <citation type="submission" date="2017-02" db="EMBL/GenBank/DDBJ databases">
        <authorList>
            <person name="Peterson S.W."/>
        </authorList>
    </citation>
    <scope>NUCLEOTIDE SEQUENCE [LARGE SCALE GENOMIC DNA]</scope>
    <source>
        <strain evidence="2 3">DSM 18108</strain>
    </source>
</reference>
<keyword evidence="3" id="KW-1185">Reference proteome</keyword>
<dbReference type="GO" id="GO:0004672">
    <property type="term" value="F:protein kinase activity"/>
    <property type="evidence" value="ECO:0007669"/>
    <property type="project" value="InterPro"/>
</dbReference>
<evidence type="ECO:0000313" key="3">
    <source>
        <dbReference type="Proteomes" id="UP000190166"/>
    </source>
</evidence>
<keyword evidence="2" id="KW-0808">Transferase</keyword>
<dbReference type="Proteomes" id="UP000190166">
    <property type="component" value="Unassembled WGS sequence"/>
</dbReference>
<dbReference type="STRING" id="393003.SAMN05660461_5701"/>
<dbReference type="SUPFAM" id="SSF56112">
    <property type="entry name" value="Protein kinase-like (PK-like)"/>
    <property type="match status" value="1"/>
</dbReference>
<dbReference type="GO" id="GO:0005524">
    <property type="term" value="F:ATP binding"/>
    <property type="evidence" value="ECO:0007669"/>
    <property type="project" value="InterPro"/>
</dbReference>
<dbReference type="EMBL" id="FUZZ01000005">
    <property type="protein sequence ID" value="SKD09809.1"/>
    <property type="molecule type" value="Genomic_DNA"/>
</dbReference>
<dbReference type="Pfam" id="PF00069">
    <property type="entry name" value="Pkinase"/>
    <property type="match status" value="1"/>
</dbReference>
<evidence type="ECO:0000259" key="1">
    <source>
        <dbReference type="PROSITE" id="PS50011"/>
    </source>
</evidence>
<name>A0A1T5PC26_9BACT</name>
<sequence length="502" mass="57459">MSTKTVNSVINAGKSYQYVDNGEPMRGGMKDVYFSPDKSYVVAFYRDAQDYASKERLRKIVTDYYNSFFNREGGDYYRALYCWPTDMVEADKKVGLVVPCYHANFFFKKGYASNDLIKGKEKEGKWFASPKFRNKQFTLRLDEAELGNWLSYFQIGVNISRGVKRLHAAGLAHSDLSYKNVLVDPVSKSATIIDIDGLVVPGLFPPDVIGTADFIAPEVLATKHLDLKDPGRKLPNRLTDLHALAVMIYMYLLYRHPLKGGKIHDLDAEKDDLLAMGEKALFIEHPQDTSNRPKLNHVNPKELPWADVNKLPYTITGPYLKELFYQAFVTGLHQPTERPPAEMWEQALLKTTDLMQPCSNAACEQKWYVFDNTHSPKCPFCGTPHKGTLPVLDLYYEFKPTVWKPENHRLMVYNNQYLFQWHVNRNTIRNERITAAQKVPVGYFVFHQGKWVLVNQQLTSLKDLTEDKEIPIGAMVELTDGKRLLLSREEGGRVVIITIANK</sequence>
<keyword evidence="2" id="KW-0418">Kinase</keyword>
<dbReference type="RefSeq" id="WP_079472952.1">
    <property type="nucleotide sequence ID" value="NZ_FUZZ01000005.1"/>
</dbReference>
<dbReference type="PROSITE" id="PS50011">
    <property type="entry name" value="PROTEIN_KINASE_DOM"/>
    <property type="match status" value="1"/>
</dbReference>
<dbReference type="Gene3D" id="1.10.510.10">
    <property type="entry name" value="Transferase(Phosphotransferase) domain 1"/>
    <property type="match status" value="1"/>
</dbReference>
<evidence type="ECO:0000313" key="2">
    <source>
        <dbReference type="EMBL" id="SKD09809.1"/>
    </source>
</evidence>
<dbReference type="InterPro" id="IPR011009">
    <property type="entry name" value="Kinase-like_dom_sf"/>
</dbReference>
<dbReference type="AlphaFoldDB" id="A0A1T5PC26"/>
<proteinExistence type="predicted"/>
<feature type="domain" description="Protein kinase" evidence="1">
    <location>
        <begin position="1"/>
        <end position="349"/>
    </location>
</feature>
<dbReference type="InterPro" id="IPR000719">
    <property type="entry name" value="Prot_kinase_dom"/>
</dbReference>
<protein>
    <submittedName>
        <fullName evidence="2">Protein kinase domain-containing protein</fullName>
    </submittedName>
</protein>
<organism evidence="2 3">
    <name type="scientific">Chitinophaga ginsengisegetis</name>
    <dbReference type="NCBI Taxonomy" id="393003"/>
    <lineage>
        <taxon>Bacteria</taxon>
        <taxon>Pseudomonadati</taxon>
        <taxon>Bacteroidota</taxon>
        <taxon>Chitinophagia</taxon>
        <taxon>Chitinophagales</taxon>
        <taxon>Chitinophagaceae</taxon>
        <taxon>Chitinophaga</taxon>
    </lineage>
</organism>
<accession>A0A1T5PC26</accession>
<gene>
    <name evidence="2" type="ORF">SAMN05660461_5701</name>
</gene>